<dbReference type="Proteomes" id="UP000299102">
    <property type="component" value="Unassembled WGS sequence"/>
</dbReference>
<protein>
    <submittedName>
        <fullName evidence="1">Uncharacterized protein</fullName>
    </submittedName>
</protein>
<reference evidence="1 2" key="1">
    <citation type="journal article" date="2019" name="Commun. Biol.">
        <title>The bagworm genome reveals a unique fibroin gene that provides high tensile strength.</title>
        <authorList>
            <person name="Kono N."/>
            <person name="Nakamura H."/>
            <person name="Ohtoshi R."/>
            <person name="Tomita M."/>
            <person name="Numata K."/>
            <person name="Arakawa K."/>
        </authorList>
    </citation>
    <scope>NUCLEOTIDE SEQUENCE [LARGE SCALE GENOMIC DNA]</scope>
</reference>
<gene>
    <name evidence="1" type="ORF">EVAR_75231_1</name>
</gene>
<name>A0A4C1V8K0_EUMVA</name>
<sequence>MMNSLWRSWQDYPKAVSCISIVSTVHSTVLAATHRRRNQGVAYGARCLRIHRSVEENKTSRSEFELVRFFLTGDKHVRSPVGGTGCVGVRRARRAGGGRPPYESLVKLERRHGPVFIVALSPRRRRWPLSCIFSRHFCSAREGASGRGLGRDCFRRVSYVFRARDRRPRAAPARAADATRWNHAEYSATTSLLKLELKFELELNLSITLFFAFDGFDNNTETKTVIGLKPTAESQSSPNYHEAGVNTGVGAESVFGIELEALESEPRASCDWNYKRDRG</sequence>
<proteinExistence type="predicted"/>
<keyword evidence="2" id="KW-1185">Reference proteome</keyword>
<evidence type="ECO:0000313" key="1">
    <source>
        <dbReference type="EMBL" id="GBP35029.1"/>
    </source>
</evidence>
<organism evidence="1 2">
    <name type="scientific">Eumeta variegata</name>
    <name type="common">Bagworm moth</name>
    <name type="synonym">Eumeta japonica</name>
    <dbReference type="NCBI Taxonomy" id="151549"/>
    <lineage>
        <taxon>Eukaryota</taxon>
        <taxon>Metazoa</taxon>
        <taxon>Ecdysozoa</taxon>
        <taxon>Arthropoda</taxon>
        <taxon>Hexapoda</taxon>
        <taxon>Insecta</taxon>
        <taxon>Pterygota</taxon>
        <taxon>Neoptera</taxon>
        <taxon>Endopterygota</taxon>
        <taxon>Lepidoptera</taxon>
        <taxon>Glossata</taxon>
        <taxon>Ditrysia</taxon>
        <taxon>Tineoidea</taxon>
        <taxon>Psychidae</taxon>
        <taxon>Oiketicinae</taxon>
        <taxon>Eumeta</taxon>
    </lineage>
</organism>
<dbReference type="EMBL" id="BGZK01000298">
    <property type="protein sequence ID" value="GBP35029.1"/>
    <property type="molecule type" value="Genomic_DNA"/>
</dbReference>
<evidence type="ECO:0000313" key="2">
    <source>
        <dbReference type="Proteomes" id="UP000299102"/>
    </source>
</evidence>
<comment type="caution">
    <text evidence="1">The sequence shown here is derived from an EMBL/GenBank/DDBJ whole genome shotgun (WGS) entry which is preliminary data.</text>
</comment>
<dbReference type="AlphaFoldDB" id="A0A4C1V8K0"/>
<accession>A0A4C1V8K0</accession>